<dbReference type="OrthoDB" id="5071184at2759"/>
<feature type="compositionally biased region" description="Polar residues" evidence="1">
    <location>
        <begin position="25"/>
        <end position="41"/>
    </location>
</feature>
<evidence type="ECO:0000313" key="2">
    <source>
        <dbReference type="EMBL" id="KAF4956787.1"/>
    </source>
</evidence>
<name>A0A8H4TFK8_9HYPO</name>
<feature type="compositionally biased region" description="Low complexity" evidence="1">
    <location>
        <begin position="1"/>
        <end position="14"/>
    </location>
</feature>
<reference evidence="2" key="2">
    <citation type="submission" date="2020-05" db="EMBL/GenBank/DDBJ databases">
        <authorList>
            <person name="Kim H.-S."/>
            <person name="Proctor R.H."/>
            <person name="Brown D.W."/>
        </authorList>
    </citation>
    <scope>NUCLEOTIDE SEQUENCE</scope>
    <source>
        <strain evidence="2">NRRL 45417</strain>
    </source>
</reference>
<evidence type="ECO:0000313" key="3">
    <source>
        <dbReference type="Proteomes" id="UP000604273"/>
    </source>
</evidence>
<dbReference type="Proteomes" id="UP000604273">
    <property type="component" value="Unassembled WGS sequence"/>
</dbReference>
<sequence length="98" mass="10919">MCCGSSSDTSSSKNWKSKTRESHTRSSSTATWPPAVSSYTADQKLRQDRVIHNMGWGNKGFSEAKQRAMAQTFRDEIQKAKDRGECSGNRSPILNPHV</sequence>
<comment type="caution">
    <text evidence="2">The sequence shown here is derived from an EMBL/GenBank/DDBJ whole genome shotgun (WGS) entry which is preliminary data.</text>
</comment>
<evidence type="ECO:0000256" key="1">
    <source>
        <dbReference type="SAM" id="MobiDB-lite"/>
    </source>
</evidence>
<keyword evidence="3" id="KW-1185">Reference proteome</keyword>
<dbReference type="EMBL" id="JABFAI010000079">
    <property type="protein sequence ID" value="KAF4956787.1"/>
    <property type="molecule type" value="Genomic_DNA"/>
</dbReference>
<accession>A0A8H4TFK8</accession>
<proteinExistence type="predicted"/>
<organism evidence="2 3">
    <name type="scientific">Fusarium gaditjirri</name>
    <dbReference type="NCBI Taxonomy" id="282569"/>
    <lineage>
        <taxon>Eukaryota</taxon>
        <taxon>Fungi</taxon>
        <taxon>Dikarya</taxon>
        <taxon>Ascomycota</taxon>
        <taxon>Pezizomycotina</taxon>
        <taxon>Sordariomycetes</taxon>
        <taxon>Hypocreomycetidae</taxon>
        <taxon>Hypocreales</taxon>
        <taxon>Nectriaceae</taxon>
        <taxon>Fusarium</taxon>
        <taxon>Fusarium nisikadoi species complex</taxon>
    </lineage>
</organism>
<feature type="region of interest" description="Disordered" evidence="1">
    <location>
        <begin position="1"/>
        <end position="41"/>
    </location>
</feature>
<gene>
    <name evidence="2" type="ORF">FGADI_3569</name>
</gene>
<dbReference type="AlphaFoldDB" id="A0A8H4TFK8"/>
<reference evidence="2" key="1">
    <citation type="journal article" date="2020" name="BMC Genomics">
        <title>Correction to: Identification and distribution of gene clusters required for synthesis of sphingolipid metabolism inhibitors in diverse species of the filamentous fungus Fusarium.</title>
        <authorList>
            <person name="Kim H.S."/>
            <person name="Lohmar J.M."/>
            <person name="Busman M."/>
            <person name="Brown D.W."/>
            <person name="Naumann T.A."/>
            <person name="Divon H.H."/>
            <person name="Lysoe E."/>
            <person name="Uhlig S."/>
            <person name="Proctor R.H."/>
        </authorList>
    </citation>
    <scope>NUCLEOTIDE SEQUENCE</scope>
    <source>
        <strain evidence="2">NRRL 45417</strain>
    </source>
</reference>
<protein>
    <submittedName>
        <fullName evidence="2">Uncharacterized protein</fullName>
    </submittedName>
</protein>